<feature type="domain" description="Enoyl reductase (ER)" evidence="3">
    <location>
        <begin position="12"/>
        <end position="288"/>
    </location>
</feature>
<evidence type="ECO:0000313" key="4">
    <source>
        <dbReference type="EMBL" id="SVD15684.1"/>
    </source>
</evidence>
<accession>A0A382T0J6</accession>
<keyword evidence="1" id="KW-0521">NADP</keyword>
<dbReference type="FunFam" id="3.40.50.720:FF:000053">
    <property type="entry name" value="Quinone oxidoreductase 1"/>
    <property type="match status" value="1"/>
</dbReference>
<name>A0A382T0J6_9ZZZZ</name>
<protein>
    <recommendedName>
        <fullName evidence="3">Enoyl reductase (ER) domain-containing protein</fullName>
    </recommendedName>
</protein>
<organism evidence="4">
    <name type="scientific">marine metagenome</name>
    <dbReference type="NCBI Taxonomy" id="408172"/>
    <lineage>
        <taxon>unclassified sequences</taxon>
        <taxon>metagenomes</taxon>
        <taxon>ecological metagenomes</taxon>
    </lineage>
</organism>
<dbReference type="GO" id="GO:0070402">
    <property type="term" value="F:NADPH binding"/>
    <property type="evidence" value="ECO:0007669"/>
    <property type="project" value="TreeGrafter"/>
</dbReference>
<dbReference type="GO" id="GO:0035925">
    <property type="term" value="F:mRNA 3'-UTR AU-rich region binding"/>
    <property type="evidence" value="ECO:0007669"/>
    <property type="project" value="TreeGrafter"/>
</dbReference>
<dbReference type="InterPro" id="IPR020843">
    <property type="entry name" value="ER"/>
</dbReference>
<dbReference type="InterPro" id="IPR047618">
    <property type="entry name" value="QOR-like"/>
</dbReference>
<dbReference type="GO" id="GO:0008270">
    <property type="term" value="F:zinc ion binding"/>
    <property type="evidence" value="ECO:0007669"/>
    <property type="project" value="InterPro"/>
</dbReference>
<dbReference type="Gene3D" id="3.40.50.720">
    <property type="entry name" value="NAD(P)-binding Rossmann-like Domain"/>
    <property type="match status" value="1"/>
</dbReference>
<dbReference type="Gene3D" id="3.90.180.10">
    <property type="entry name" value="Medium-chain alcohol dehydrogenases, catalytic domain"/>
    <property type="match status" value="1"/>
</dbReference>
<dbReference type="InterPro" id="IPR011032">
    <property type="entry name" value="GroES-like_sf"/>
</dbReference>
<dbReference type="GO" id="GO:0003960">
    <property type="term" value="F:quinone reductase (NADPH) activity"/>
    <property type="evidence" value="ECO:0007669"/>
    <property type="project" value="InterPro"/>
</dbReference>
<dbReference type="AlphaFoldDB" id="A0A382T0J6"/>
<evidence type="ECO:0000256" key="1">
    <source>
        <dbReference type="ARBA" id="ARBA00022857"/>
    </source>
</evidence>
<evidence type="ECO:0000259" key="3">
    <source>
        <dbReference type="SMART" id="SM00829"/>
    </source>
</evidence>
<dbReference type="InterPro" id="IPR036291">
    <property type="entry name" value="NAD(P)-bd_dom_sf"/>
</dbReference>
<dbReference type="InterPro" id="IPR013149">
    <property type="entry name" value="ADH-like_C"/>
</dbReference>
<keyword evidence="2" id="KW-0560">Oxidoreductase</keyword>
<dbReference type="PANTHER" id="PTHR48106">
    <property type="entry name" value="QUINONE OXIDOREDUCTASE PIG3-RELATED"/>
    <property type="match status" value="1"/>
</dbReference>
<dbReference type="InterPro" id="IPR002364">
    <property type="entry name" value="Quin_OxRdtase/zeta-crystal_CS"/>
</dbReference>
<dbReference type="PROSITE" id="PS01162">
    <property type="entry name" value="QOR_ZETA_CRYSTAL"/>
    <property type="match status" value="1"/>
</dbReference>
<reference evidence="4" key="1">
    <citation type="submission" date="2018-05" db="EMBL/GenBank/DDBJ databases">
        <authorList>
            <person name="Lanie J.A."/>
            <person name="Ng W.-L."/>
            <person name="Kazmierczak K.M."/>
            <person name="Andrzejewski T.M."/>
            <person name="Davidsen T.M."/>
            <person name="Wayne K.J."/>
            <person name="Tettelin H."/>
            <person name="Glass J.I."/>
            <person name="Rusch D."/>
            <person name="Podicherti R."/>
            <person name="Tsui H.-C.T."/>
            <person name="Winkler M.E."/>
        </authorList>
    </citation>
    <scope>NUCLEOTIDE SEQUENCE</scope>
</reference>
<dbReference type="InterPro" id="IPR013154">
    <property type="entry name" value="ADH-like_N"/>
</dbReference>
<dbReference type="Pfam" id="PF00107">
    <property type="entry name" value="ADH_zinc_N"/>
    <property type="match status" value="1"/>
</dbReference>
<dbReference type="SMART" id="SM00829">
    <property type="entry name" value="PKS_ER"/>
    <property type="match status" value="1"/>
</dbReference>
<sequence>MKCNAIIAHETGGPEVMQWEEIELSDPGPGEALIRQTGIGMNFIDIYFRTGLYPAPQLPLCLGMEGAGVIEKLGDRVTEVKVGDRVAYAGMPVGAYSQYRLIPTHRLVIIPDGIADETAAGMMLKGMTVEYLLDRTYKVVPGDTILFHAAAGGVGLIACQWAKARGATVIGTVGSEEKADLARAHGCDHTVLYDKENFVERVNEITDGRGVPVVYDSVGKDTLLSSIECIQPRGILVNFGQSSGKIEPFDLGNLQKGSLYVTRPSLMTYTAARSDLENSSNTLFDMVLNGKV</sequence>
<gene>
    <name evidence="4" type="ORF">METZ01_LOCUS368538</name>
</gene>
<dbReference type="Pfam" id="PF08240">
    <property type="entry name" value="ADH_N"/>
    <property type="match status" value="1"/>
</dbReference>
<feature type="non-terminal residue" evidence="4">
    <location>
        <position position="292"/>
    </location>
</feature>
<dbReference type="SUPFAM" id="SSF51735">
    <property type="entry name" value="NAD(P)-binding Rossmann-fold domains"/>
    <property type="match status" value="1"/>
</dbReference>
<dbReference type="CDD" id="cd05286">
    <property type="entry name" value="QOR2"/>
    <property type="match status" value="1"/>
</dbReference>
<dbReference type="PANTHER" id="PTHR48106:SF13">
    <property type="entry name" value="QUINONE OXIDOREDUCTASE-RELATED"/>
    <property type="match status" value="1"/>
</dbReference>
<dbReference type="GO" id="GO:0005829">
    <property type="term" value="C:cytosol"/>
    <property type="evidence" value="ECO:0007669"/>
    <property type="project" value="TreeGrafter"/>
</dbReference>
<proteinExistence type="predicted"/>
<evidence type="ECO:0000256" key="2">
    <source>
        <dbReference type="ARBA" id="ARBA00023002"/>
    </source>
</evidence>
<dbReference type="EMBL" id="UINC01133015">
    <property type="protein sequence ID" value="SVD15684.1"/>
    <property type="molecule type" value="Genomic_DNA"/>
</dbReference>
<dbReference type="NCBIfam" id="NF008024">
    <property type="entry name" value="PRK10754.1"/>
    <property type="match status" value="1"/>
</dbReference>
<dbReference type="SUPFAM" id="SSF50129">
    <property type="entry name" value="GroES-like"/>
    <property type="match status" value="1"/>
</dbReference>